<feature type="domain" description="Peptide-N-glycosidase F N-terminal" evidence="3">
    <location>
        <begin position="261"/>
        <end position="400"/>
    </location>
</feature>
<sequence>MFASSLLLVAACTKPEPEPSGEEAGDAGTDTAGESDSSSEDEVGETADTTDEGESPSDFCVERDLPVAPLMEGTGGDFGEIAGDFTVETTFGEWNLAANFTGCDTYVFVNHLANGTSDQLRSSFTADLFTRSPDNVHYFFLNNDADPAAGAIAWQTKIGQTLAPLTDEEQKYWIDHVHFVEDAPADITGSVGWFFAQNPNVMVAAIDRFQRWDFPNSTSDTGGGSFAQTGAVLAYTPRWYNWYHAQELELEAQTREPGFTEVALLDNVYFPPDGPAGNDGPFANTYNHNVWPANFPDAASLAEFDTMEVVVTGTCGPYGDDDCGHWDYEAWVELCPDQACEGETTEVFRWITPYARIGERKWVFDATPMLGLIQDGGEQFFRFGMRWNMNPSVWDMRFRLRDTGQGSRPVETVRAYRANKGFNDTYNEWETVEFTPPASATKVELVAIISGHGQDEGNCAEWCNHQHEFTINGTDVHLREFPGEVTAQRCAEAVDEGVVPGQWGNWTPGRAGWCPGQPVQPWRVDITDEVTLGQVNTLDYRGLFGGQPVTGNRGRILFSTYVAYYE</sequence>
<evidence type="ECO:0000259" key="3">
    <source>
        <dbReference type="SMART" id="SM01290"/>
    </source>
</evidence>
<keyword evidence="4" id="KW-0326">Glycosidase</keyword>
<reference evidence="4 5" key="1">
    <citation type="submission" date="2007-06" db="EMBL/GenBank/DDBJ databases">
        <authorList>
            <person name="Shimkets L."/>
            <person name="Ferriera S."/>
            <person name="Johnson J."/>
            <person name="Kravitz S."/>
            <person name="Beeson K."/>
            <person name="Sutton G."/>
            <person name="Rogers Y.-H."/>
            <person name="Friedman R."/>
            <person name="Frazier M."/>
            <person name="Venter J.C."/>
        </authorList>
    </citation>
    <scope>NUCLEOTIDE SEQUENCE [LARGE SCALE GENOMIC DNA]</scope>
    <source>
        <strain evidence="4 5">SIR-1</strain>
    </source>
</reference>
<evidence type="ECO:0000256" key="2">
    <source>
        <dbReference type="SAM" id="MobiDB-lite"/>
    </source>
</evidence>
<dbReference type="SUPFAM" id="SSF49742">
    <property type="entry name" value="PHM/PNGase F"/>
    <property type="match status" value="1"/>
</dbReference>
<evidence type="ECO:0000313" key="4">
    <source>
        <dbReference type="EMBL" id="EDM73713.1"/>
    </source>
</evidence>
<dbReference type="EMBL" id="ABCS01000186">
    <property type="protein sequence ID" value="EDM73713.1"/>
    <property type="molecule type" value="Genomic_DNA"/>
</dbReference>
<keyword evidence="1" id="KW-1015">Disulfide bond</keyword>
<keyword evidence="4" id="KW-0378">Hydrolase</keyword>
<organism evidence="4 5">
    <name type="scientific">Plesiocystis pacifica SIR-1</name>
    <dbReference type="NCBI Taxonomy" id="391625"/>
    <lineage>
        <taxon>Bacteria</taxon>
        <taxon>Pseudomonadati</taxon>
        <taxon>Myxococcota</taxon>
        <taxon>Polyangia</taxon>
        <taxon>Nannocystales</taxon>
        <taxon>Nannocystaceae</taxon>
        <taxon>Plesiocystis</taxon>
    </lineage>
</organism>
<dbReference type="Gene3D" id="2.60.120.230">
    <property type="match status" value="2"/>
</dbReference>
<dbReference type="InterPro" id="IPR015197">
    <property type="entry name" value="PngaseF_C"/>
</dbReference>
<dbReference type="InterPro" id="IPR008977">
    <property type="entry name" value="PHM/PNGase_F_dom_sf"/>
</dbReference>
<protein>
    <submittedName>
        <fullName evidence="4">N-glycosidase F, putative</fullName>
    </submittedName>
</protein>
<comment type="caution">
    <text evidence="4">The sequence shown here is derived from an EMBL/GenBank/DDBJ whole genome shotgun (WGS) entry which is preliminary data.</text>
</comment>
<accession>A6GK91</accession>
<evidence type="ECO:0000256" key="1">
    <source>
        <dbReference type="ARBA" id="ARBA00023157"/>
    </source>
</evidence>
<proteinExistence type="predicted"/>
<keyword evidence="5" id="KW-1185">Reference proteome</keyword>
<feature type="compositionally biased region" description="Acidic residues" evidence="2">
    <location>
        <begin position="37"/>
        <end position="55"/>
    </location>
</feature>
<dbReference type="InterPro" id="IPR015196">
    <property type="entry name" value="PngaseF_N"/>
</dbReference>
<gene>
    <name evidence="4" type="ORF">PPSIR1_09710</name>
</gene>
<dbReference type="PANTHER" id="PTHR39319">
    <property type="entry name" value="SI:DKEY-256H2.1"/>
    <property type="match status" value="1"/>
</dbReference>
<dbReference type="GO" id="GO:0016798">
    <property type="term" value="F:hydrolase activity, acting on glycosyl bonds"/>
    <property type="evidence" value="ECO:0007669"/>
    <property type="project" value="UniProtKB-KW"/>
</dbReference>
<name>A6GK91_9BACT</name>
<dbReference type="InterPro" id="IPR053251">
    <property type="entry name" value="N-glycanase"/>
</dbReference>
<dbReference type="STRING" id="391625.PPSIR1_09710"/>
<dbReference type="Proteomes" id="UP000005801">
    <property type="component" value="Unassembled WGS sequence"/>
</dbReference>
<dbReference type="AlphaFoldDB" id="A6GK91"/>
<dbReference type="PANTHER" id="PTHR39319:SF1">
    <property type="entry name" value="SI:DKEY-256H2.1"/>
    <property type="match status" value="1"/>
</dbReference>
<dbReference type="Pfam" id="PF09113">
    <property type="entry name" value="N-glycanase_C"/>
    <property type="match status" value="1"/>
</dbReference>
<dbReference type="SMART" id="SM01290">
    <property type="entry name" value="N-glycanase_N"/>
    <property type="match status" value="1"/>
</dbReference>
<dbReference type="eggNOG" id="ENOG502Z8FK">
    <property type="taxonomic scope" value="Bacteria"/>
</dbReference>
<dbReference type="InterPro" id="IPR014784">
    <property type="entry name" value="Cu2_ascorb_mOase-like_C"/>
</dbReference>
<evidence type="ECO:0000313" key="5">
    <source>
        <dbReference type="Proteomes" id="UP000005801"/>
    </source>
</evidence>
<dbReference type="GO" id="GO:0016715">
    <property type="term" value="F:oxidoreductase activity, acting on paired donors, with incorporation or reduction of molecular oxygen, reduced ascorbate as one donor, and incorporation of one atom of oxygen"/>
    <property type="evidence" value="ECO:0007669"/>
    <property type="project" value="InterPro"/>
</dbReference>
<feature type="region of interest" description="Disordered" evidence="2">
    <location>
        <begin position="12"/>
        <end position="60"/>
    </location>
</feature>